<evidence type="ECO:0000313" key="2">
    <source>
        <dbReference type="EMBL" id="JAD53531.1"/>
    </source>
</evidence>
<reference evidence="2" key="2">
    <citation type="journal article" date="2015" name="Data Brief">
        <title>Shoot transcriptome of the giant reed, Arundo donax.</title>
        <authorList>
            <person name="Barrero R.A."/>
            <person name="Guerrero F.D."/>
            <person name="Moolhuijzen P."/>
            <person name="Goolsby J.A."/>
            <person name="Tidwell J."/>
            <person name="Bellgard S.E."/>
            <person name="Bellgard M.I."/>
        </authorList>
    </citation>
    <scope>NUCLEOTIDE SEQUENCE</scope>
    <source>
        <tissue evidence="2">Shoot tissue taken approximately 20 cm above the soil surface</tissue>
    </source>
</reference>
<sequence>MPSDSSTRKLVDMLSCCISSSQSKFLGSDRSTRRRFSFQRTSLRNLLLRTSSTQCSPPPAPACGGRSPHPSKK</sequence>
<dbReference type="AlphaFoldDB" id="A0A0A9AQX1"/>
<reference evidence="2" key="1">
    <citation type="submission" date="2014-09" db="EMBL/GenBank/DDBJ databases">
        <authorList>
            <person name="Magalhaes I.L.F."/>
            <person name="Oliveira U."/>
            <person name="Santos F.R."/>
            <person name="Vidigal T.H.D.A."/>
            <person name="Brescovit A.D."/>
            <person name="Santos A.J."/>
        </authorList>
    </citation>
    <scope>NUCLEOTIDE SEQUENCE</scope>
    <source>
        <tissue evidence="2">Shoot tissue taken approximately 20 cm above the soil surface</tissue>
    </source>
</reference>
<dbReference type="EMBL" id="GBRH01244364">
    <property type="protein sequence ID" value="JAD53531.1"/>
    <property type="molecule type" value="Transcribed_RNA"/>
</dbReference>
<feature type="region of interest" description="Disordered" evidence="1">
    <location>
        <begin position="49"/>
        <end position="73"/>
    </location>
</feature>
<protein>
    <submittedName>
        <fullName evidence="2">Uncharacterized protein</fullName>
    </submittedName>
</protein>
<name>A0A0A9AQX1_ARUDO</name>
<proteinExistence type="predicted"/>
<accession>A0A0A9AQX1</accession>
<evidence type="ECO:0000256" key="1">
    <source>
        <dbReference type="SAM" id="MobiDB-lite"/>
    </source>
</evidence>
<organism evidence="2">
    <name type="scientific">Arundo donax</name>
    <name type="common">Giant reed</name>
    <name type="synonym">Donax arundinaceus</name>
    <dbReference type="NCBI Taxonomy" id="35708"/>
    <lineage>
        <taxon>Eukaryota</taxon>
        <taxon>Viridiplantae</taxon>
        <taxon>Streptophyta</taxon>
        <taxon>Embryophyta</taxon>
        <taxon>Tracheophyta</taxon>
        <taxon>Spermatophyta</taxon>
        <taxon>Magnoliopsida</taxon>
        <taxon>Liliopsida</taxon>
        <taxon>Poales</taxon>
        <taxon>Poaceae</taxon>
        <taxon>PACMAD clade</taxon>
        <taxon>Arundinoideae</taxon>
        <taxon>Arundineae</taxon>
        <taxon>Arundo</taxon>
    </lineage>
</organism>